<accession>A0AC60QVS0</accession>
<organism evidence="1 2">
    <name type="scientific">Ixodes persulcatus</name>
    <name type="common">Taiga tick</name>
    <dbReference type="NCBI Taxonomy" id="34615"/>
    <lineage>
        <taxon>Eukaryota</taxon>
        <taxon>Metazoa</taxon>
        <taxon>Ecdysozoa</taxon>
        <taxon>Arthropoda</taxon>
        <taxon>Chelicerata</taxon>
        <taxon>Arachnida</taxon>
        <taxon>Acari</taxon>
        <taxon>Parasitiformes</taxon>
        <taxon>Ixodida</taxon>
        <taxon>Ixodoidea</taxon>
        <taxon>Ixodidae</taxon>
        <taxon>Ixodinae</taxon>
        <taxon>Ixodes</taxon>
    </lineage>
</organism>
<reference evidence="1 2" key="1">
    <citation type="journal article" date="2020" name="Cell">
        <title>Large-Scale Comparative Analyses of Tick Genomes Elucidate Their Genetic Diversity and Vector Capacities.</title>
        <authorList>
            <consortium name="Tick Genome and Microbiome Consortium (TIGMIC)"/>
            <person name="Jia N."/>
            <person name="Wang J."/>
            <person name="Shi W."/>
            <person name="Du L."/>
            <person name="Sun Y."/>
            <person name="Zhan W."/>
            <person name="Jiang J.F."/>
            <person name="Wang Q."/>
            <person name="Zhang B."/>
            <person name="Ji P."/>
            <person name="Bell-Sakyi L."/>
            <person name="Cui X.M."/>
            <person name="Yuan T.T."/>
            <person name="Jiang B.G."/>
            <person name="Yang W.F."/>
            <person name="Lam T.T."/>
            <person name="Chang Q.C."/>
            <person name="Ding S.J."/>
            <person name="Wang X.J."/>
            <person name="Zhu J.G."/>
            <person name="Ruan X.D."/>
            <person name="Zhao L."/>
            <person name="Wei J.T."/>
            <person name="Ye R.Z."/>
            <person name="Que T.C."/>
            <person name="Du C.H."/>
            <person name="Zhou Y.H."/>
            <person name="Cheng J.X."/>
            <person name="Dai P.F."/>
            <person name="Guo W.B."/>
            <person name="Han X.H."/>
            <person name="Huang E.J."/>
            <person name="Li L.F."/>
            <person name="Wei W."/>
            <person name="Gao Y.C."/>
            <person name="Liu J.Z."/>
            <person name="Shao H.Z."/>
            <person name="Wang X."/>
            <person name="Wang C.C."/>
            <person name="Yang T.C."/>
            <person name="Huo Q.B."/>
            <person name="Li W."/>
            <person name="Chen H.Y."/>
            <person name="Chen S.E."/>
            <person name="Zhou L.G."/>
            <person name="Ni X.B."/>
            <person name="Tian J.H."/>
            <person name="Sheng Y."/>
            <person name="Liu T."/>
            <person name="Pan Y.S."/>
            <person name="Xia L.Y."/>
            <person name="Li J."/>
            <person name="Zhao F."/>
            <person name="Cao W.C."/>
        </authorList>
    </citation>
    <scope>NUCLEOTIDE SEQUENCE [LARGE SCALE GENOMIC DNA]</scope>
    <source>
        <strain evidence="1">Iper-2018</strain>
    </source>
</reference>
<name>A0AC60QVS0_IXOPE</name>
<dbReference type="EMBL" id="JABSTQ010002912">
    <property type="protein sequence ID" value="KAG0443776.1"/>
    <property type="molecule type" value="Genomic_DNA"/>
</dbReference>
<sequence length="112" mass="12870">MLPEDECLEVDAHVRELLARVIEAMTQDEDETDNDVRDPALKRRCLGLFQDWCDADDDKVATGELEEYLHGKKDYSCSEVFELCHFWRAHEKEFPKLPFYPNASCASPSASS</sequence>
<evidence type="ECO:0000313" key="2">
    <source>
        <dbReference type="Proteomes" id="UP000805193"/>
    </source>
</evidence>
<evidence type="ECO:0000313" key="1">
    <source>
        <dbReference type="EMBL" id="KAG0443776.1"/>
    </source>
</evidence>
<comment type="caution">
    <text evidence="1">The sequence shown here is derived from an EMBL/GenBank/DDBJ whole genome shotgun (WGS) entry which is preliminary data.</text>
</comment>
<protein>
    <submittedName>
        <fullName evidence="1">Uncharacterized protein</fullName>
    </submittedName>
</protein>
<gene>
    <name evidence="1" type="ORF">HPB47_014537</name>
</gene>
<dbReference type="Proteomes" id="UP000805193">
    <property type="component" value="Unassembled WGS sequence"/>
</dbReference>
<proteinExistence type="predicted"/>
<keyword evidence="2" id="KW-1185">Reference proteome</keyword>